<keyword evidence="2 5" id="KW-0547">Nucleotide-binding</keyword>
<dbReference type="CDD" id="cd03343">
    <property type="entry name" value="cpn60"/>
    <property type="match status" value="1"/>
</dbReference>
<dbReference type="InterPro" id="IPR027409">
    <property type="entry name" value="GroEL-like_apical_dom_sf"/>
</dbReference>
<keyword evidence="4 5" id="KW-0143">Chaperone</keyword>
<dbReference type="NCBIfam" id="NF041083">
    <property type="entry name" value="thermosome_beta"/>
    <property type="match status" value="1"/>
</dbReference>
<dbReference type="GO" id="GO:0051082">
    <property type="term" value="F:unfolded protein binding"/>
    <property type="evidence" value="ECO:0007669"/>
    <property type="project" value="InterPro"/>
</dbReference>
<dbReference type="GO" id="GO:0016887">
    <property type="term" value="F:ATP hydrolysis activity"/>
    <property type="evidence" value="ECO:0007669"/>
    <property type="project" value="InterPro"/>
</dbReference>
<dbReference type="InterPro" id="IPR002194">
    <property type="entry name" value="Chaperonin_TCP-1_CS"/>
</dbReference>
<dbReference type="Gene3D" id="1.10.560.10">
    <property type="entry name" value="GroEL-like equatorial domain"/>
    <property type="match status" value="1"/>
</dbReference>
<dbReference type="InterPro" id="IPR053374">
    <property type="entry name" value="TCP-1_chaperonin"/>
</dbReference>
<dbReference type="InterPro" id="IPR012714">
    <property type="entry name" value="Thermosome_arc"/>
</dbReference>
<sequence length="549" mass="59304">MAENNFNGQRVLLLPEGSDRLMGRDAQRTNIAVAIAVANAVKTTLGPKGMDKMLVSDLGDITITNDGATILEEMNVEHPVAKIMVDVAKTQDTEVGDGTTSVIIMAGSFLKGADDLIEQGIHPTIIIRGYKMAAEKAEEILNGISEKININDTKTLEKIGMVAEGSKNIGNEDTKKHITEIAINAIKQVMTKDQDGKIYVDKDFIKVEKKAGASVANTELINGVLIDKEIAHPQMPKKVSDGKIALLDVALEIEKTETDARIEITSPDQMQSFLQQEEKMLKEMVDKIAKSGANVVFTQKGIDDVAQHYMAKAGIMAARRIKRSDMEKLAKATGAKMVTSLDDLSASDLGFAGIIEERKISGEQMIFVEKCKDPKSVSIFIRGGSQQVIDEVDRSITDLLGALTTAIEDGRYVVGGGSTETEVAEQLRAYASEIGGREQLAIQKFADALEQIPEVLAQSAGMDPIDTIVQIRSKHKSKEGKSYGVDVYKGAINNMLEAGVVEPTKMKVQEIYSASEAADMILRIDDMISSRSKGGPGGMPQGGMGEPME</sequence>
<dbReference type="Pfam" id="PF00118">
    <property type="entry name" value="Cpn60_TCP1"/>
    <property type="match status" value="1"/>
</dbReference>
<dbReference type="PROSITE" id="PS00750">
    <property type="entry name" value="TCP1_1"/>
    <property type="match status" value="1"/>
</dbReference>
<accession>A0A218NP95</accession>
<dbReference type="InterPro" id="IPR027413">
    <property type="entry name" value="GROEL-like_equatorial_sf"/>
</dbReference>
<dbReference type="GeneID" id="33314562"/>
<dbReference type="EMBL" id="CP019964">
    <property type="protein sequence ID" value="ASI14293.1"/>
    <property type="molecule type" value="Genomic_DNA"/>
</dbReference>
<dbReference type="AlphaFoldDB" id="A0A218NP95"/>
<dbReference type="GO" id="GO:0140662">
    <property type="term" value="F:ATP-dependent protein folding chaperone"/>
    <property type="evidence" value="ECO:0007669"/>
    <property type="project" value="InterPro"/>
</dbReference>
<dbReference type="InterPro" id="IPR054827">
    <property type="entry name" value="thermosome_alpha"/>
</dbReference>
<dbReference type="PRINTS" id="PR00304">
    <property type="entry name" value="TCOMPLEXTCP1"/>
</dbReference>
<dbReference type="InterPro" id="IPR002423">
    <property type="entry name" value="Cpn60/GroEL/TCP-1"/>
</dbReference>
<dbReference type="PROSITE" id="PS00751">
    <property type="entry name" value="TCP1_2"/>
    <property type="match status" value="1"/>
</dbReference>
<protein>
    <submittedName>
        <fullName evidence="7">Thermosome</fullName>
    </submittedName>
</protein>
<name>A0A218NP95_9ARCH</name>
<comment type="similarity">
    <text evidence="1 5">Belongs to the TCP-1 chaperonin family.</text>
</comment>
<feature type="region of interest" description="Disordered" evidence="6">
    <location>
        <begin position="529"/>
        <end position="549"/>
    </location>
</feature>
<proteinExistence type="inferred from homology"/>
<gene>
    <name evidence="7" type="ORF">Mia14_1027</name>
</gene>
<dbReference type="NCBIfam" id="TIGR02339">
    <property type="entry name" value="thermosome_arch"/>
    <property type="match status" value="1"/>
</dbReference>
<dbReference type="KEGG" id="marh:Mia14_1027"/>
<dbReference type="SUPFAM" id="SSF54849">
    <property type="entry name" value="GroEL-intermediate domain like"/>
    <property type="match status" value="1"/>
</dbReference>
<dbReference type="PROSITE" id="PS00995">
    <property type="entry name" value="TCP1_3"/>
    <property type="match status" value="1"/>
</dbReference>
<evidence type="ECO:0000256" key="3">
    <source>
        <dbReference type="ARBA" id="ARBA00022840"/>
    </source>
</evidence>
<dbReference type="OrthoDB" id="9362at2157"/>
<dbReference type="SUPFAM" id="SSF48592">
    <property type="entry name" value="GroEL equatorial domain-like"/>
    <property type="match status" value="1"/>
</dbReference>
<evidence type="ECO:0000256" key="2">
    <source>
        <dbReference type="ARBA" id="ARBA00022741"/>
    </source>
</evidence>
<evidence type="ECO:0000313" key="8">
    <source>
        <dbReference type="Proteomes" id="UP000197679"/>
    </source>
</evidence>
<dbReference type="RefSeq" id="WP_088820586.1">
    <property type="nucleotide sequence ID" value="NZ_CP019964.1"/>
</dbReference>
<keyword evidence="8" id="KW-1185">Reference proteome</keyword>
<dbReference type="PANTHER" id="PTHR11353">
    <property type="entry name" value="CHAPERONIN"/>
    <property type="match status" value="1"/>
</dbReference>
<dbReference type="GO" id="GO:0005524">
    <property type="term" value="F:ATP binding"/>
    <property type="evidence" value="ECO:0007669"/>
    <property type="project" value="UniProtKB-KW"/>
</dbReference>
<evidence type="ECO:0000313" key="7">
    <source>
        <dbReference type="EMBL" id="ASI14293.1"/>
    </source>
</evidence>
<keyword evidence="3 5" id="KW-0067">ATP-binding</keyword>
<organism evidence="7 8">
    <name type="scientific">Candidatus Mancarchaeum acidiphilum</name>
    <dbReference type="NCBI Taxonomy" id="1920749"/>
    <lineage>
        <taxon>Archaea</taxon>
        <taxon>Candidatus Micrarchaeota</taxon>
        <taxon>Candidatus Mancarchaeum</taxon>
    </lineage>
</organism>
<dbReference type="NCBIfam" id="NF041082">
    <property type="entry name" value="thermosome_alpha"/>
    <property type="match status" value="1"/>
</dbReference>
<dbReference type="InterPro" id="IPR017998">
    <property type="entry name" value="Chaperone_TCP-1"/>
</dbReference>
<dbReference type="Gene3D" id="3.50.7.10">
    <property type="entry name" value="GroEL"/>
    <property type="match status" value="1"/>
</dbReference>
<evidence type="ECO:0000256" key="4">
    <source>
        <dbReference type="ARBA" id="ARBA00023186"/>
    </source>
</evidence>
<evidence type="ECO:0000256" key="5">
    <source>
        <dbReference type="RuleBase" id="RU004187"/>
    </source>
</evidence>
<evidence type="ECO:0000256" key="6">
    <source>
        <dbReference type="SAM" id="MobiDB-lite"/>
    </source>
</evidence>
<evidence type="ECO:0000256" key="1">
    <source>
        <dbReference type="ARBA" id="ARBA00008020"/>
    </source>
</evidence>
<dbReference type="SUPFAM" id="SSF52029">
    <property type="entry name" value="GroEL apical domain-like"/>
    <property type="match status" value="1"/>
</dbReference>
<feature type="compositionally biased region" description="Gly residues" evidence="6">
    <location>
        <begin position="534"/>
        <end position="549"/>
    </location>
</feature>
<dbReference type="Proteomes" id="UP000197679">
    <property type="component" value="Chromosome"/>
</dbReference>
<dbReference type="InterPro" id="IPR027410">
    <property type="entry name" value="TCP-1-like_intermed_sf"/>
</dbReference>
<dbReference type="Gene3D" id="3.30.260.10">
    <property type="entry name" value="TCP-1-like chaperonin intermediate domain"/>
    <property type="match status" value="1"/>
</dbReference>
<reference evidence="7 8" key="1">
    <citation type="journal article" date="2017" name="Nat. Commun.">
        <title>'ARMAN' archaea depend on association with euryarchaeal host in culture and in situ.</title>
        <authorList>
            <person name="Golyshina O."/>
            <person name="Toshchakov S."/>
            <person name="Makarova K."/>
            <person name="Gavrilov S."/>
            <person name="Korzhenkov A."/>
            <person name="La Cono V."/>
            <person name="Arcadi E."/>
            <person name="Nechitaylo T."/>
            <person name="Ferrer M."/>
            <person name="Kublanov I."/>
            <person name="Wolf Y."/>
            <person name="Yakimov M."/>
            <person name="Golyshin P."/>
            <person name="Slesarev A."/>
            <person name="Kozyavkin S."/>
        </authorList>
    </citation>
    <scope>NUCLEOTIDE SEQUENCE [LARGE SCALE GENOMIC DNA]</scope>
    <source>
        <strain evidence="7 8">Mia14</strain>
    </source>
</reference>